<evidence type="ECO:0000256" key="1">
    <source>
        <dbReference type="SAM" id="Phobius"/>
    </source>
</evidence>
<keyword evidence="1" id="KW-1133">Transmembrane helix</keyword>
<feature type="transmembrane region" description="Helical" evidence="1">
    <location>
        <begin position="54"/>
        <end position="70"/>
    </location>
</feature>
<feature type="transmembrane region" description="Helical" evidence="1">
    <location>
        <begin position="102"/>
        <end position="119"/>
    </location>
</feature>
<dbReference type="Proteomes" id="UP000825258">
    <property type="component" value="Chromosome"/>
</dbReference>
<sequence>MIPHYNSENMVYLTLIQVSILTLFLPLALYFLLVSIGQISSFTEASIKERRFPVFIQAVLLFSLISINKFQFTPDLLSFFVGGFISAVLAFVSILFKYKSSLHMIGISSLATFIYLMSLKYELPFINIVAFSFVCVGLVASSRLYMKSHTVNELLIGSIIGFISQYGLFYYFYNM</sequence>
<keyword evidence="1" id="KW-0812">Transmembrane</keyword>
<protein>
    <recommendedName>
        <fullName evidence="4">PAP2 superfamily protein</fullName>
    </recommendedName>
</protein>
<keyword evidence="3" id="KW-1185">Reference proteome</keyword>
<evidence type="ECO:0008006" key="4">
    <source>
        <dbReference type="Google" id="ProtNLM"/>
    </source>
</evidence>
<evidence type="ECO:0000313" key="2">
    <source>
        <dbReference type="EMBL" id="BCY28013.1"/>
    </source>
</evidence>
<reference evidence="2 3" key="1">
    <citation type="submission" date="2021-06" db="EMBL/GenBank/DDBJ databases">
        <title>Whole genome sequences of Flavobacterium sp. KK2020170 and assembly.</title>
        <authorList>
            <person name="Kitahara K."/>
            <person name="Miyoshi S."/>
            <person name="Uesaka K."/>
        </authorList>
    </citation>
    <scope>NUCLEOTIDE SEQUENCE [LARGE SCALE GENOMIC DNA]</scope>
    <source>
        <strain evidence="2 3">KK2020170</strain>
    </source>
</reference>
<evidence type="ECO:0000313" key="3">
    <source>
        <dbReference type="Proteomes" id="UP000825258"/>
    </source>
</evidence>
<organism evidence="2 3">
    <name type="scientific">Flavobacterium okayamense</name>
    <dbReference type="NCBI Taxonomy" id="2830782"/>
    <lineage>
        <taxon>Bacteria</taxon>
        <taxon>Pseudomonadati</taxon>
        <taxon>Bacteroidota</taxon>
        <taxon>Flavobacteriia</taxon>
        <taxon>Flavobacteriales</taxon>
        <taxon>Flavobacteriaceae</taxon>
        <taxon>Flavobacterium</taxon>
    </lineage>
</organism>
<feature type="transmembrane region" description="Helical" evidence="1">
    <location>
        <begin position="76"/>
        <end position="95"/>
    </location>
</feature>
<proteinExistence type="predicted"/>
<name>A0ABN6I0K6_9FLAO</name>
<accession>A0ABN6I0K6</accession>
<dbReference type="EMBL" id="AP024749">
    <property type="protein sequence ID" value="BCY28013.1"/>
    <property type="molecule type" value="Genomic_DNA"/>
</dbReference>
<feature type="transmembrane region" description="Helical" evidence="1">
    <location>
        <begin position="12"/>
        <end position="33"/>
    </location>
</feature>
<gene>
    <name evidence="2" type="ORF">KK2020170_08810</name>
</gene>
<feature type="transmembrane region" description="Helical" evidence="1">
    <location>
        <begin position="125"/>
        <end position="142"/>
    </location>
</feature>
<keyword evidence="1" id="KW-0472">Membrane</keyword>
<feature type="transmembrane region" description="Helical" evidence="1">
    <location>
        <begin position="154"/>
        <end position="173"/>
    </location>
</feature>